<dbReference type="KEGG" id="lng:BSQ50_10595"/>
<dbReference type="Proteomes" id="UP000324497">
    <property type="component" value="Chromosome"/>
</dbReference>
<gene>
    <name evidence="3" type="ORF">BSQ50_10595</name>
</gene>
<sequence length="387" mass="43004">MKLAAIVGTNATHSYNRRLLKYMQRHFAELAKIEILEINQLPLFQKDLPQEQQSKVWDFKQAIKQADGVIFSSPEYDHSIPAALKSAIEWLSYHCELLDNKPVMIVGASYGPQGSARAQEHLRQILASPDLNAAVLSGNEFLLGNVATVFNEAGELIDKPAATELEKYFTNFVSFAKLLNQRSPQAALAAVKQPLISEAFVQFPTGKLSLQQIQQIFSTMPFEVDFIDETDHFSWFSDKADRVHVRSVSSLGETVQECHPPLAVPTVEKIITSFKSGEKDLVERCMTLQGHKVLIRYYAVRDVNGHYLGTMEFTGNVDHLYDLFKNGSFEQTDTTTGASQKIEQSVEAESADTTTSATPTVETEVVKLDESTPATDATSGASQHQEE</sequence>
<proteinExistence type="predicted"/>
<dbReference type="GO" id="GO:0016491">
    <property type="term" value="F:oxidoreductase activity"/>
    <property type="evidence" value="ECO:0007669"/>
    <property type="project" value="InterPro"/>
</dbReference>
<keyword evidence="4" id="KW-1185">Reference proteome</keyword>
<dbReference type="SUPFAM" id="SSF52218">
    <property type="entry name" value="Flavoproteins"/>
    <property type="match status" value="1"/>
</dbReference>
<protein>
    <submittedName>
        <fullName evidence="3">NADPH-dependent FMN reductase</fullName>
    </submittedName>
</protein>
<dbReference type="InterPro" id="IPR005025">
    <property type="entry name" value="FMN_Rdtase-like_dom"/>
</dbReference>
<feature type="compositionally biased region" description="Polar residues" evidence="1">
    <location>
        <begin position="372"/>
        <end position="387"/>
    </location>
</feature>
<dbReference type="InterPro" id="IPR050712">
    <property type="entry name" value="NAD(P)H-dep_reductase"/>
</dbReference>
<evidence type="ECO:0000259" key="2">
    <source>
        <dbReference type="Pfam" id="PF03358"/>
    </source>
</evidence>
<evidence type="ECO:0000256" key="1">
    <source>
        <dbReference type="SAM" id="MobiDB-lite"/>
    </source>
</evidence>
<dbReference type="Gene3D" id="3.40.50.360">
    <property type="match status" value="1"/>
</dbReference>
<dbReference type="GO" id="GO:0005829">
    <property type="term" value="C:cytosol"/>
    <property type="evidence" value="ECO:0007669"/>
    <property type="project" value="TreeGrafter"/>
</dbReference>
<evidence type="ECO:0000313" key="3">
    <source>
        <dbReference type="EMBL" id="AUJ32945.1"/>
    </source>
</evidence>
<dbReference type="GO" id="GO:0010181">
    <property type="term" value="F:FMN binding"/>
    <property type="evidence" value="ECO:0007669"/>
    <property type="project" value="TreeGrafter"/>
</dbReference>
<feature type="compositionally biased region" description="Low complexity" evidence="1">
    <location>
        <begin position="345"/>
        <end position="363"/>
    </location>
</feature>
<dbReference type="PANTHER" id="PTHR30543">
    <property type="entry name" value="CHROMATE REDUCTASE"/>
    <property type="match status" value="1"/>
</dbReference>
<dbReference type="Pfam" id="PF03358">
    <property type="entry name" value="FMN_red"/>
    <property type="match status" value="1"/>
</dbReference>
<evidence type="ECO:0000313" key="4">
    <source>
        <dbReference type="Proteomes" id="UP000324497"/>
    </source>
</evidence>
<feature type="region of interest" description="Disordered" evidence="1">
    <location>
        <begin position="332"/>
        <end position="387"/>
    </location>
</feature>
<dbReference type="AlphaFoldDB" id="A0A3Q8CHK3"/>
<feature type="domain" description="NADPH-dependent FMN reductase-like" evidence="2">
    <location>
        <begin position="1"/>
        <end position="146"/>
    </location>
</feature>
<name>A0A3Q8CHK3_9LACO</name>
<organism evidence="3 4">
    <name type="scientific">Liquorilactobacillus nagelii</name>
    <dbReference type="NCBI Taxonomy" id="82688"/>
    <lineage>
        <taxon>Bacteria</taxon>
        <taxon>Bacillati</taxon>
        <taxon>Bacillota</taxon>
        <taxon>Bacilli</taxon>
        <taxon>Lactobacillales</taxon>
        <taxon>Lactobacillaceae</taxon>
        <taxon>Liquorilactobacillus</taxon>
    </lineage>
</organism>
<feature type="compositionally biased region" description="Polar residues" evidence="1">
    <location>
        <begin position="332"/>
        <end position="343"/>
    </location>
</feature>
<dbReference type="InterPro" id="IPR029039">
    <property type="entry name" value="Flavoprotein-like_sf"/>
</dbReference>
<dbReference type="Pfam" id="PF13596">
    <property type="entry name" value="PAS_10"/>
    <property type="match status" value="1"/>
</dbReference>
<accession>A0A3Q8CHK3</accession>
<dbReference type="RefSeq" id="WP_148127177.1">
    <property type="nucleotide sequence ID" value="NZ_CP018180.1"/>
</dbReference>
<reference evidence="3 4" key="1">
    <citation type="submission" date="2016-11" db="EMBL/GenBank/DDBJ databases">
        <title>Interaction between Lactobacillus species and yeast in water kefir.</title>
        <authorList>
            <person name="Behr J."/>
            <person name="Xu D."/>
            <person name="Vogel R.F."/>
        </authorList>
    </citation>
    <scope>NUCLEOTIDE SEQUENCE [LARGE SCALE GENOMIC DNA]</scope>
    <source>
        <strain evidence="3 4">TMW 1.1827</strain>
    </source>
</reference>
<dbReference type="PANTHER" id="PTHR30543:SF21">
    <property type="entry name" value="NAD(P)H-DEPENDENT FMN REDUCTASE LOT6"/>
    <property type="match status" value="1"/>
</dbReference>
<dbReference type="EMBL" id="CP018180">
    <property type="protein sequence ID" value="AUJ32945.1"/>
    <property type="molecule type" value="Genomic_DNA"/>
</dbReference>
<dbReference type="Gene3D" id="3.30.450.20">
    <property type="entry name" value="PAS domain"/>
    <property type="match status" value="1"/>
</dbReference>